<dbReference type="EMBL" id="JNBR01002592">
    <property type="protein sequence ID" value="OQR81999.1"/>
    <property type="molecule type" value="Genomic_DNA"/>
</dbReference>
<dbReference type="AlphaFoldDB" id="A0A1V9Y8H2"/>
<evidence type="ECO:0000313" key="2">
    <source>
        <dbReference type="EMBL" id="OQR81999.1"/>
    </source>
</evidence>
<evidence type="ECO:0008006" key="4">
    <source>
        <dbReference type="Google" id="ProtNLM"/>
    </source>
</evidence>
<comment type="caution">
    <text evidence="2">The sequence shown here is derived from an EMBL/GenBank/DDBJ whole genome shotgun (WGS) entry which is preliminary data.</text>
</comment>
<dbReference type="Gene3D" id="4.10.70.10">
    <property type="entry name" value="Disintegrin domain"/>
    <property type="match status" value="1"/>
</dbReference>
<sequence length="201" mass="20342">MAVANAECDVAERCTGSSGACPADTFAPSTTKCTGTCNGNPCDGQDYCDGNGNCVDNYLPSGTVCGTTGNTCIIPATCTGDMGFCPPDDFADSATPCTGTSSGHVCDGQDKCDGSGNCVDKFLNGVVCKKPVGYSRPIYCNGKSATCPVATFLEATSNLREVAEAVPVSEQLVGLRSSSPMMVLGLVCVVAGAVALVTVRN</sequence>
<dbReference type="Proteomes" id="UP000243579">
    <property type="component" value="Unassembled WGS sequence"/>
</dbReference>
<feature type="transmembrane region" description="Helical" evidence="1">
    <location>
        <begin position="181"/>
        <end position="199"/>
    </location>
</feature>
<protein>
    <recommendedName>
        <fullName evidence="4">Disintegrin domain-containing protein</fullName>
    </recommendedName>
</protein>
<keyword evidence="1" id="KW-1133">Transmembrane helix</keyword>
<organism evidence="2 3">
    <name type="scientific">Achlya hypogyna</name>
    <name type="common">Oomycete</name>
    <name type="synonym">Protoachlya hypogyna</name>
    <dbReference type="NCBI Taxonomy" id="1202772"/>
    <lineage>
        <taxon>Eukaryota</taxon>
        <taxon>Sar</taxon>
        <taxon>Stramenopiles</taxon>
        <taxon>Oomycota</taxon>
        <taxon>Saprolegniomycetes</taxon>
        <taxon>Saprolegniales</taxon>
        <taxon>Achlyaceae</taxon>
        <taxon>Achlya</taxon>
    </lineage>
</organism>
<name>A0A1V9Y8H2_ACHHY</name>
<feature type="non-terminal residue" evidence="2">
    <location>
        <position position="201"/>
    </location>
</feature>
<accession>A0A1V9Y8H2</accession>
<dbReference type="OrthoDB" id="552437at2759"/>
<keyword evidence="1" id="KW-0812">Transmembrane</keyword>
<proteinExistence type="predicted"/>
<keyword evidence="1" id="KW-0472">Membrane</keyword>
<dbReference type="PANTHER" id="PTHR11905">
    <property type="entry name" value="ADAM A DISINTEGRIN AND METALLOPROTEASE DOMAIN"/>
    <property type="match status" value="1"/>
</dbReference>
<dbReference type="PANTHER" id="PTHR11905:SF159">
    <property type="entry name" value="ADAM METALLOPROTEASE"/>
    <property type="match status" value="1"/>
</dbReference>
<evidence type="ECO:0000313" key="3">
    <source>
        <dbReference type="Proteomes" id="UP000243579"/>
    </source>
</evidence>
<reference evidence="2 3" key="1">
    <citation type="journal article" date="2014" name="Genome Biol. Evol.">
        <title>The secreted proteins of Achlya hypogyna and Thraustotheca clavata identify the ancestral oomycete secretome and reveal gene acquisitions by horizontal gene transfer.</title>
        <authorList>
            <person name="Misner I."/>
            <person name="Blouin N."/>
            <person name="Leonard G."/>
            <person name="Richards T.A."/>
            <person name="Lane C.E."/>
        </authorList>
    </citation>
    <scope>NUCLEOTIDE SEQUENCE [LARGE SCALE GENOMIC DNA]</scope>
    <source>
        <strain evidence="2 3">ATCC 48635</strain>
    </source>
</reference>
<keyword evidence="3" id="KW-1185">Reference proteome</keyword>
<dbReference type="InterPro" id="IPR036436">
    <property type="entry name" value="Disintegrin_dom_sf"/>
</dbReference>
<evidence type="ECO:0000256" key="1">
    <source>
        <dbReference type="SAM" id="Phobius"/>
    </source>
</evidence>
<gene>
    <name evidence="2" type="ORF">ACHHYP_16393</name>
</gene>